<dbReference type="Gene3D" id="3.40.50.360">
    <property type="match status" value="1"/>
</dbReference>
<dbReference type="RefSeq" id="WP_243404295.1">
    <property type="nucleotide sequence ID" value="NZ_JAWLUM010000003.1"/>
</dbReference>
<evidence type="ECO:0000313" key="2">
    <source>
        <dbReference type="Proteomes" id="UP001185792"/>
    </source>
</evidence>
<accession>A0ABU4EZ68</accession>
<organism evidence="1 2">
    <name type="scientific">Williamsia marianensis</name>
    <dbReference type="NCBI Taxonomy" id="85044"/>
    <lineage>
        <taxon>Bacteria</taxon>
        <taxon>Bacillati</taxon>
        <taxon>Actinomycetota</taxon>
        <taxon>Actinomycetes</taxon>
        <taxon>Mycobacteriales</taxon>
        <taxon>Nocardiaceae</taxon>
        <taxon>Williamsia</taxon>
    </lineage>
</organism>
<dbReference type="EMBL" id="JAWLUM010000003">
    <property type="protein sequence ID" value="MDV7135912.1"/>
    <property type="molecule type" value="Genomic_DNA"/>
</dbReference>
<evidence type="ECO:0000313" key="1">
    <source>
        <dbReference type="EMBL" id="MDV7135912.1"/>
    </source>
</evidence>
<name>A0ABU4EZ68_WILMA</name>
<dbReference type="InterPro" id="IPR029039">
    <property type="entry name" value="Flavoprotein-like_sf"/>
</dbReference>
<keyword evidence="2" id="KW-1185">Reference proteome</keyword>
<protein>
    <submittedName>
        <fullName evidence="1">Flavodoxin family protein</fullName>
    </submittedName>
</protein>
<sequence length="170" mass="19130">MYPQTPQQEGCLVQTVLVTSSRSEHLNTRRIADAIGEVLGARVLAPEEATPTVLREADRVGFGSGIYWMGFDERLLRCIQELSDMTGCEAFVFGTSGMPEPPFRRYTQRLGSILESRGFEVVDSFTCRGVDTWGPFKLVGGVNKGRPDDNDVQAARRFAETIRRRDRRRL</sequence>
<dbReference type="Proteomes" id="UP001185792">
    <property type="component" value="Unassembled WGS sequence"/>
</dbReference>
<comment type="caution">
    <text evidence="1">The sequence shown here is derived from an EMBL/GenBank/DDBJ whole genome shotgun (WGS) entry which is preliminary data.</text>
</comment>
<reference evidence="1 2" key="1">
    <citation type="submission" date="2023-10" db="EMBL/GenBank/DDBJ databases">
        <title>Development of a sustainable strategy for remediation of hydrocarbon-contaminated territories based on the waste exchange concept.</title>
        <authorList>
            <person name="Krivoruchko A."/>
        </authorList>
    </citation>
    <scope>NUCLEOTIDE SEQUENCE [LARGE SCALE GENOMIC DNA]</scope>
    <source>
        <strain evidence="1 2">IEGM 1236</strain>
    </source>
</reference>
<proteinExistence type="predicted"/>
<gene>
    <name evidence="1" type="ORF">R4198_19610</name>
</gene>
<dbReference type="SUPFAM" id="SSF52218">
    <property type="entry name" value="Flavoproteins"/>
    <property type="match status" value="1"/>
</dbReference>